<feature type="chain" id="PRO_5017984123" evidence="1">
    <location>
        <begin position="22"/>
        <end position="126"/>
    </location>
</feature>
<gene>
    <name evidence="2" type="ORF">BJ508DRAFT_415290</name>
</gene>
<accession>A0A3N4I3D4</accession>
<keyword evidence="3" id="KW-1185">Reference proteome</keyword>
<dbReference type="OrthoDB" id="291007at2759"/>
<evidence type="ECO:0000256" key="1">
    <source>
        <dbReference type="SAM" id="SignalP"/>
    </source>
</evidence>
<dbReference type="EMBL" id="ML119686">
    <property type="protein sequence ID" value="RPA80622.1"/>
    <property type="molecule type" value="Genomic_DNA"/>
</dbReference>
<evidence type="ECO:0000313" key="3">
    <source>
        <dbReference type="Proteomes" id="UP000275078"/>
    </source>
</evidence>
<dbReference type="AlphaFoldDB" id="A0A3N4I3D4"/>
<feature type="signal peptide" evidence="1">
    <location>
        <begin position="1"/>
        <end position="21"/>
    </location>
</feature>
<dbReference type="Proteomes" id="UP000275078">
    <property type="component" value="Unassembled WGS sequence"/>
</dbReference>
<sequence>MRFALTIAAVSVLAGLTTALATPIHSVPYCPVCVASPNNCDITAPCAITLVPQTQAIKTFCACRAGYKATTSAIIDQDITKQWRLNNGGNPWEYRVFVAPGTKCDTLCDNWNGPTPCSEVRTFESC</sequence>
<evidence type="ECO:0000313" key="2">
    <source>
        <dbReference type="EMBL" id="RPA80622.1"/>
    </source>
</evidence>
<name>A0A3N4I3D4_ASCIM</name>
<protein>
    <submittedName>
        <fullName evidence="2">Uncharacterized protein</fullName>
    </submittedName>
</protein>
<reference evidence="2 3" key="1">
    <citation type="journal article" date="2018" name="Nat. Ecol. Evol.">
        <title>Pezizomycetes genomes reveal the molecular basis of ectomycorrhizal truffle lifestyle.</title>
        <authorList>
            <person name="Murat C."/>
            <person name="Payen T."/>
            <person name="Noel B."/>
            <person name="Kuo A."/>
            <person name="Morin E."/>
            <person name="Chen J."/>
            <person name="Kohler A."/>
            <person name="Krizsan K."/>
            <person name="Balestrini R."/>
            <person name="Da Silva C."/>
            <person name="Montanini B."/>
            <person name="Hainaut M."/>
            <person name="Levati E."/>
            <person name="Barry K.W."/>
            <person name="Belfiori B."/>
            <person name="Cichocki N."/>
            <person name="Clum A."/>
            <person name="Dockter R.B."/>
            <person name="Fauchery L."/>
            <person name="Guy J."/>
            <person name="Iotti M."/>
            <person name="Le Tacon F."/>
            <person name="Lindquist E.A."/>
            <person name="Lipzen A."/>
            <person name="Malagnac F."/>
            <person name="Mello A."/>
            <person name="Molinier V."/>
            <person name="Miyauchi S."/>
            <person name="Poulain J."/>
            <person name="Riccioni C."/>
            <person name="Rubini A."/>
            <person name="Sitrit Y."/>
            <person name="Splivallo R."/>
            <person name="Traeger S."/>
            <person name="Wang M."/>
            <person name="Zifcakova L."/>
            <person name="Wipf D."/>
            <person name="Zambonelli A."/>
            <person name="Paolocci F."/>
            <person name="Nowrousian M."/>
            <person name="Ottonello S."/>
            <person name="Baldrian P."/>
            <person name="Spatafora J.W."/>
            <person name="Henrissat B."/>
            <person name="Nagy L.G."/>
            <person name="Aury J.M."/>
            <person name="Wincker P."/>
            <person name="Grigoriev I.V."/>
            <person name="Bonfante P."/>
            <person name="Martin F.M."/>
        </authorList>
    </citation>
    <scope>NUCLEOTIDE SEQUENCE [LARGE SCALE GENOMIC DNA]</scope>
    <source>
        <strain evidence="2 3">RN42</strain>
    </source>
</reference>
<organism evidence="2 3">
    <name type="scientific">Ascobolus immersus RN42</name>
    <dbReference type="NCBI Taxonomy" id="1160509"/>
    <lineage>
        <taxon>Eukaryota</taxon>
        <taxon>Fungi</taxon>
        <taxon>Dikarya</taxon>
        <taxon>Ascomycota</taxon>
        <taxon>Pezizomycotina</taxon>
        <taxon>Pezizomycetes</taxon>
        <taxon>Pezizales</taxon>
        <taxon>Ascobolaceae</taxon>
        <taxon>Ascobolus</taxon>
    </lineage>
</organism>
<keyword evidence="1" id="KW-0732">Signal</keyword>
<proteinExistence type="predicted"/>